<evidence type="ECO:0000256" key="4">
    <source>
        <dbReference type="PIRSR" id="PIRSR606689-2"/>
    </source>
</evidence>
<dbReference type="InterPro" id="IPR006689">
    <property type="entry name" value="Small_GTPase_ARF/SAR"/>
</dbReference>
<keyword evidence="2 3" id="KW-0342">GTP-binding</keyword>
<dbReference type="PANTHER" id="PTHR46090:SF2">
    <property type="entry name" value="ADP-RIBOSYLATION FACTOR-LIKE PROTEIN 13B"/>
    <property type="match status" value="1"/>
</dbReference>
<comment type="caution">
    <text evidence="6">The sequence shown here is derived from an EMBL/GenBank/DDBJ whole genome shotgun (WGS) entry which is preliminary data.</text>
</comment>
<reference evidence="6 7" key="1">
    <citation type="submission" date="2024-03" db="EMBL/GenBank/DDBJ databases">
        <title>The genome assembly and annotation of the cricket Gryllus longicercus Weissman &amp; Gray.</title>
        <authorList>
            <person name="Szrajer S."/>
            <person name="Gray D."/>
            <person name="Ylla G."/>
        </authorList>
    </citation>
    <scope>NUCLEOTIDE SEQUENCE [LARGE SCALE GENOMIC DNA]</scope>
    <source>
        <strain evidence="6">DAG 2021-001</strain>
        <tissue evidence="6">Whole body minus gut</tissue>
    </source>
</reference>
<dbReference type="GO" id="GO:0060170">
    <property type="term" value="C:ciliary membrane"/>
    <property type="evidence" value="ECO:0007669"/>
    <property type="project" value="TreeGrafter"/>
</dbReference>
<evidence type="ECO:0000256" key="2">
    <source>
        <dbReference type="ARBA" id="ARBA00023134"/>
    </source>
</evidence>
<sequence>MGNCHRCVIENETSRIRKRIVLLLVGLDNAGKTSTAKGLIGETGDTEVPTVGFSSVSLVYGKHSVIIYDLGGGPQIRGIWHRYFVDVHGIIFVVDASDMTRLDECRSVLNNLLTHPKLAGKPVLLLANKQDCEGALDELDIVEKLDLEALVNQQRCPTMVETCSASVAKNSKRNWIQLFTMAISGL</sequence>
<keyword evidence="7" id="KW-1185">Reference proteome</keyword>
<feature type="binding site" evidence="3">
    <location>
        <position position="72"/>
    </location>
    <ligand>
        <name>GTP</name>
        <dbReference type="ChEBI" id="CHEBI:37565"/>
    </ligand>
</feature>
<dbReference type="PROSITE" id="PS51417">
    <property type="entry name" value="ARF"/>
    <property type="match status" value="1"/>
</dbReference>
<feature type="binding site" evidence="3">
    <location>
        <begin position="128"/>
        <end position="131"/>
    </location>
    <ligand>
        <name>GTP</name>
        <dbReference type="ChEBI" id="CHEBI:37565"/>
    </ligand>
</feature>
<evidence type="ECO:0000256" key="1">
    <source>
        <dbReference type="ARBA" id="ARBA00022741"/>
    </source>
</evidence>
<name>A0AAN9YVD2_9ORTH</name>
<evidence type="ECO:0000256" key="3">
    <source>
        <dbReference type="PIRSR" id="PIRSR606689-1"/>
    </source>
</evidence>
<dbReference type="SMART" id="SM00178">
    <property type="entry name" value="SAR"/>
    <property type="match status" value="1"/>
</dbReference>
<dbReference type="GO" id="GO:1905515">
    <property type="term" value="P:non-motile cilium assembly"/>
    <property type="evidence" value="ECO:0007669"/>
    <property type="project" value="TreeGrafter"/>
</dbReference>
<dbReference type="SUPFAM" id="SSF52540">
    <property type="entry name" value="P-loop containing nucleoside triphosphate hydrolases"/>
    <property type="match status" value="1"/>
</dbReference>
<keyword evidence="1 3" id="KW-0547">Nucleotide-binding</keyword>
<dbReference type="EMBL" id="JAZDUA010000581">
    <property type="protein sequence ID" value="KAK7790852.1"/>
    <property type="molecule type" value="Genomic_DNA"/>
</dbReference>
<organism evidence="6 7">
    <name type="scientific">Gryllus longicercus</name>
    <dbReference type="NCBI Taxonomy" id="2509291"/>
    <lineage>
        <taxon>Eukaryota</taxon>
        <taxon>Metazoa</taxon>
        <taxon>Ecdysozoa</taxon>
        <taxon>Arthropoda</taxon>
        <taxon>Hexapoda</taxon>
        <taxon>Insecta</taxon>
        <taxon>Pterygota</taxon>
        <taxon>Neoptera</taxon>
        <taxon>Polyneoptera</taxon>
        <taxon>Orthoptera</taxon>
        <taxon>Ensifera</taxon>
        <taxon>Gryllidea</taxon>
        <taxon>Grylloidea</taxon>
        <taxon>Gryllidae</taxon>
        <taxon>Gryllinae</taxon>
        <taxon>Gryllus</taxon>
    </lineage>
</organism>
<dbReference type="AlphaFoldDB" id="A0AAN9YVD2"/>
<dbReference type="PANTHER" id="PTHR46090">
    <property type="entry name" value="ADP-RIBOSYLATION FACTOR-LIKE PROTEIN 13B"/>
    <property type="match status" value="1"/>
</dbReference>
<dbReference type="GO" id="GO:0097500">
    <property type="term" value="P:receptor localization to non-motile cilium"/>
    <property type="evidence" value="ECO:0007669"/>
    <property type="project" value="TreeGrafter"/>
</dbReference>
<dbReference type="Gene3D" id="3.40.50.300">
    <property type="entry name" value="P-loop containing nucleotide triphosphate hydrolases"/>
    <property type="match status" value="1"/>
</dbReference>
<feature type="binding site" evidence="3">
    <location>
        <begin position="26"/>
        <end position="33"/>
    </location>
    <ligand>
        <name>GTP</name>
        <dbReference type="ChEBI" id="CHEBI:37565"/>
    </ligand>
</feature>
<dbReference type="Proteomes" id="UP001378592">
    <property type="component" value="Unassembled WGS sequence"/>
</dbReference>
<keyword evidence="4" id="KW-0460">Magnesium</keyword>
<dbReference type="NCBIfam" id="TIGR00231">
    <property type="entry name" value="small_GTP"/>
    <property type="match status" value="1"/>
</dbReference>
<evidence type="ECO:0000256" key="5">
    <source>
        <dbReference type="RuleBase" id="RU003925"/>
    </source>
</evidence>
<dbReference type="GO" id="GO:0003924">
    <property type="term" value="F:GTPase activity"/>
    <property type="evidence" value="ECO:0007669"/>
    <property type="project" value="InterPro"/>
</dbReference>
<feature type="binding site" evidence="4">
    <location>
        <position position="33"/>
    </location>
    <ligand>
        <name>Mg(2+)</name>
        <dbReference type="ChEBI" id="CHEBI:18420"/>
    </ligand>
</feature>
<dbReference type="GO" id="GO:0005525">
    <property type="term" value="F:GTP binding"/>
    <property type="evidence" value="ECO:0007669"/>
    <property type="project" value="UniProtKB-KW"/>
</dbReference>
<protein>
    <recommendedName>
        <fullName evidence="8">ADP-ribosylation factor-like protein 13B</fullName>
    </recommendedName>
</protein>
<dbReference type="InterPro" id="IPR051995">
    <property type="entry name" value="Ciliary_GTPase"/>
</dbReference>
<keyword evidence="4" id="KW-0479">Metal-binding</keyword>
<feature type="binding site" evidence="4">
    <location>
        <position position="50"/>
    </location>
    <ligand>
        <name>Mg(2+)</name>
        <dbReference type="ChEBI" id="CHEBI:18420"/>
    </ligand>
</feature>
<proteinExistence type="inferred from homology"/>
<dbReference type="PRINTS" id="PR00328">
    <property type="entry name" value="SAR1GTPBP"/>
</dbReference>
<dbReference type="GO" id="GO:0046872">
    <property type="term" value="F:metal ion binding"/>
    <property type="evidence" value="ECO:0007669"/>
    <property type="project" value="UniProtKB-KW"/>
</dbReference>
<evidence type="ECO:0000313" key="6">
    <source>
        <dbReference type="EMBL" id="KAK7790852.1"/>
    </source>
</evidence>
<accession>A0AAN9YVD2</accession>
<comment type="similarity">
    <text evidence="5">Belongs to the small GTPase superfamily. Arf family.</text>
</comment>
<dbReference type="InterPro" id="IPR005225">
    <property type="entry name" value="Small_GTP-bd"/>
</dbReference>
<dbReference type="GO" id="GO:0051649">
    <property type="term" value="P:establishment of localization in cell"/>
    <property type="evidence" value="ECO:0007669"/>
    <property type="project" value="UniProtKB-ARBA"/>
</dbReference>
<dbReference type="InterPro" id="IPR027417">
    <property type="entry name" value="P-loop_NTPase"/>
</dbReference>
<gene>
    <name evidence="6" type="ORF">R5R35_010726</name>
</gene>
<dbReference type="SMART" id="SM00177">
    <property type="entry name" value="ARF"/>
    <property type="match status" value="1"/>
</dbReference>
<dbReference type="Pfam" id="PF00025">
    <property type="entry name" value="Arf"/>
    <property type="match status" value="1"/>
</dbReference>
<evidence type="ECO:0008006" key="8">
    <source>
        <dbReference type="Google" id="ProtNLM"/>
    </source>
</evidence>
<evidence type="ECO:0000313" key="7">
    <source>
        <dbReference type="Proteomes" id="UP001378592"/>
    </source>
</evidence>
<dbReference type="GO" id="GO:0097730">
    <property type="term" value="C:non-motile cilium"/>
    <property type="evidence" value="ECO:0007669"/>
    <property type="project" value="TreeGrafter"/>
</dbReference>
<dbReference type="GO" id="GO:0016192">
    <property type="term" value="P:vesicle-mediated transport"/>
    <property type="evidence" value="ECO:0007669"/>
    <property type="project" value="UniProtKB-ARBA"/>
</dbReference>